<dbReference type="KEGG" id="nta:107768266"/>
<dbReference type="RefSeq" id="XP_016442866.1">
    <property type="nucleotide sequence ID" value="XM_016587380.1"/>
</dbReference>
<dbReference type="PaxDb" id="4097-A0A1S3XSD7"/>
<organism evidence="1">
    <name type="scientific">Nicotiana tabacum</name>
    <name type="common">Common tobacco</name>
    <dbReference type="NCBI Taxonomy" id="4097"/>
    <lineage>
        <taxon>Eukaryota</taxon>
        <taxon>Viridiplantae</taxon>
        <taxon>Streptophyta</taxon>
        <taxon>Embryophyta</taxon>
        <taxon>Tracheophyta</taxon>
        <taxon>Spermatophyta</taxon>
        <taxon>Magnoliopsida</taxon>
        <taxon>eudicotyledons</taxon>
        <taxon>Gunneridae</taxon>
        <taxon>Pentapetalae</taxon>
        <taxon>asterids</taxon>
        <taxon>lamiids</taxon>
        <taxon>Solanales</taxon>
        <taxon>Solanaceae</taxon>
        <taxon>Nicotianoideae</taxon>
        <taxon>Nicotianeae</taxon>
        <taxon>Nicotiana</taxon>
    </lineage>
</organism>
<proteinExistence type="predicted"/>
<name>A0A1S3XSD7_TOBAC</name>
<accession>A0A1S3XSD7</accession>
<evidence type="ECO:0000313" key="1">
    <source>
        <dbReference type="RefSeq" id="XP_016442866.1"/>
    </source>
</evidence>
<reference evidence="1" key="1">
    <citation type="submission" date="2025-08" db="UniProtKB">
        <authorList>
            <consortium name="RefSeq"/>
        </authorList>
    </citation>
    <scope>IDENTIFICATION</scope>
</reference>
<dbReference type="OrthoDB" id="10421079at2759"/>
<gene>
    <name evidence="1" type="primary">LOC107768266</name>
</gene>
<dbReference type="AlphaFoldDB" id="A0A1S3XSD7"/>
<sequence>MFEEGITHSVVCVGGPTRILEISSDVNLPGDTEDLVPQFDILCSATENEALRNVPDVDLMNEVAALGLRTYMVEVESMRRADIRAKFFLKMLEKYRCYRNKCREMHERLRENPGARSLGEELEKRDLQLMEAIRKNSVLEEQLCMKDEELEVERGWLQSVTICRGG</sequence>
<protein>
    <submittedName>
        <fullName evidence="1">Uncharacterized protein</fullName>
    </submittedName>
</protein>